<dbReference type="Gene3D" id="3.40.50.10070">
    <property type="entry name" value="TolB, N-terminal domain"/>
    <property type="match status" value="1"/>
</dbReference>
<keyword evidence="1" id="KW-1133">Transmembrane helix</keyword>
<dbReference type="InterPro" id="IPR011990">
    <property type="entry name" value="TPR-like_helical_dom_sf"/>
</dbReference>
<dbReference type="KEGG" id="micc:AUP74_00071"/>
<dbReference type="OrthoDB" id="1971692at2"/>
<dbReference type="RefSeq" id="WP_069945815.1">
    <property type="nucleotide sequence ID" value="NZ_CP014143.1"/>
</dbReference>
<sequence length="710" mass="78812">MRQLISELKRRNIFRVSGVYVVVSWIIIQIAVAVEAPLSLPGWTDTMVIILLALGLPITMVFTWAFEITPEGLRRTRIVEDDALNARLRITDGLLAVLIVALIGVSAAPYLAHWNNSDLEPTTRSPSIAVLPFVDMSPDKDQEYFSDGISEEILNVLAKTPGLQVAARTSSFAFKGQDQDIRKIGETLDVAHVLEGSIRKFGDRIRITAQLIRADNGYHLWSETYDRSLADIFALQDEISGQILSAMEVHLLGQKPASRSNQNLEAYDLYLRGKHLQSKRTKENLLAAVPFFKEAVALAPDFAEGHAALALNYMLLRRGTGNYGEFTNAQARNLAMPHYEKARQLAPELPEAHALSNFLGNTPQEVLAGLDRAIELNPNYAEALVWRSSYKINHVNFSEGLRDLEKAREIDPLSLLINTNTVLLNANFGNLGNAKRAAQTLASIAPNSPLTGQSQVIVNMMEGNFSKALLIAINLERNGDSTLNTRAWLSIFLSGLGFYSADLVSDEENEIRLYWQASERWSFGHIEAAATFSKKIQETHADDPFSIIQYAGLLNLQGRQEEARKLLEPMIASGNQKTVPPCMPDLQIVLVELQLEKELIQTGRLCGPRFDTRRANLSWEVLQRGFAYFAIRGEVDKAVALLEGSVKKGAPMLFGDMRKALPYIADDPRVKPLLKTLDQRASQLRKTLLSELQVSAPEVHAQILLAAASE</sequence>
<keyword evidence="1" id="KW-0472">Membrane</keyword>
<reference evidence="3" key="1">
    <citation type="submission" date="2016-01" db="EMBL/GenBank/DDBJ databases">
        <title>Complete genome sequence of Microbulbifer sp. CCB-MM1, a halophile isolated from Matang Mangrove Forest, Perak.</title>
        <authorList>
            <person name="Moh T.H."/>
            <person name="Dinesh B."/>
            <person name="Lau N.-S."/>
            <person name="Go F."/>
            <person name="Alexander Chong S.-C."/>
        </authorList>
    </citation>
    <scope>NUCLEOTIDE SEQUENCE [LARGE SCALE GENOMIC DNA]</scope>
    <source>
        <strain evidence="3">CCB-MM1</strain>
    </source>
</reference>
<accession>A0A1C9W321</accession>
<dbReference type="STRING" id="1769779.AUP74_00071"/>
<evidence type="ECO:0000256" key="1">
    <source>
        <dbReference type="SAM" id="Phobius"/>
    </source>
</evidence>
<feature type="transmembrane region" description="Helical" evidence="1">
    <location>
        <begin position="94"/>
        <end position="112"/>
    </location>
</feature>
<protein>
    <submittedName>
        <fullName evidence="2">Invasion protein regulator</fullName>
    </submittedName>
</protein>
<name>A0A1C9W321_9GAMM</name>
<evidence type="ECO:0000313" key="3">
    <source>
        <dbReference type="Proteomes" id="UP000095672"/>
    </source>
</evidence>
<dbReference type="Gene3D" id="1.25.40.10">
    <property type="entry name" value="Tetratricopeptide repeat domain"/>
    <property type="match status" value="2"/>
</dbReference>
<dbReference type="PATRIC" id="fig|1769779.3.peg.69"/>
<gene>
    <name evidence="2" type="ORF">AUP74_00071</name>
</gene>
<dbReference type="Proteomes" id="UP000095672">
    <property type="component" value="Chromosome"/>
</dbReference>
<dbReference type="SUPFAM" id="SSF48452">
    <property type="entry name" value="TPR-like"/>
    <property type="match status" value="1"/>
</dbReference>
<keyword evidence="3" id="KW-1185">Reference proteome</keyword>
<organism evidence="2 3">
    <name type="scientific">Microbulbifer aggregans</name>
    <dbReference type="NCBI Taxonomy" id="1769779"/>
    <lineage>
        <taxon>Bacteria</taxon>
        <taxon>Pseudomonadati</taxon>
        <taxon>Pseudomonadota</taxon>
        <taxon>Gammaproteobacteria</taxon>
        <taxon>Cellvibrionales</taxon>
        <taxon>Microbulbiferaceae</taxon>
        <taxon>Microbulbifer</taxon>
    </lineage>
</organism>
<dbReference type="EMBL" id="CP014143">
    <property type="protein sequence ID" value="AOS95548.1"/>
    <property type="molecule type" value="Genomic_DNA"/>
</dbReference>
<dbReference type="AlphaFoldDB" id="A0A1C9W321"/>
<feature type="transmembrane region" description="Helical" evidence="1">
    <location>
        <begin position="12"/>
        <end position="34"/>
    </location>
</feature>
<proteinExistence type="predicted"/>
<feature type="transmembrane region" description="Helical" evidence="1">
    <location>
        <begin position="46"/>
        <end position="66"/>
    </location>
</feature>
<keyword evidence="1" id="KW-0812">Transmembrane</keyword>
<evidence type="ECO:0000313" key="2">
    <source>
        <dbReference type="EMBL" id="AOS95548.1"/>
    </source>
</evidence>